<reference evidence="2 3" key="1">
    <citation type="journal article" date="2018" name="Sci. Rep.">
        <title>Genomic signatures of local adaptation to the degree of environmental predictability in rotifers.</title>
        <authorList>
            <person name="Franch-Gras L."/>
            <person name="Hahn C."/>
            <person name="Garcia-Roger E.M."/>
            <person name="Carmona M.J."/>
            <person name="Serra M."/>
            <person name="Gomez A."/>
        </authorList>
    </citation>
    <scope>NUCLEOTIDE SEQUENCE [LARGE SCALE GENOMIC DNA]</scope>
    <source>
        <strain evidence="2">HYR1</strain>
    </source>
</reference>
<feature type="non-terminal residue" evidence="2">
    <location>
        <position position="1"/>
    </location>
</feature>
<dbReference type="EMBL" id="REGN01002722">
    <property type="protein sequence ID" value="RNA26531.1"/>
    <property type="molecule type" value="Genomic_DNA"/>
</dbReference>
<evidence type="ECO:0000256" key="1">
    <source>
        <dbReference type="SAM" id="MobiDB-lite"/>
    </source>
</evidence>
<evidence type="ECO:0000313" key="3">
    <source>
        <dbReference type="Proteomes" id="UP000276133"/>
    </source>
</evidence>
<keyword evidence="3" id="KW-1185">Reference proteome</keyword>
<proteinExistence type="predicted"/>
<accession>A0A3M7RSJ9</accession>
<dbReference type="AlphaFoldDB" id="A0A3M7RSJ9"/>
<comment type="caution">
    <text evidence="2">The sequence shown here is derived from an EMBL/GenBank/DDBJ whole genome shotgun (WGS) entry which is preliminary data.</text>
</comment>
<organism evidence="2 3">
    <name type="scientific">Brachionus plicatilis</name>
    <name type="common">Marine rotifer</name>
    <name type="synonym">Brachionus muelleri</name>
    <dbReference type="NCBI Taxonomy" id="10195"/>
    <lineage>
        <taxon>Eukaryota</taxon>
        <taxon>Metazoa</taxon>
        <taxon>Spiralia</taxon>
        <taxon>Gnathifera</taxon>
        <taxon>Rotifera</taxon>
        <taxon>Eurotatoria</taxon>
        <taxon>Monogononta</taxon>
        <taxon>Pseudotrocha</taxon>
        <taxon>Ploima</taxon>
        <taxon>Brachionidae</taxon>
        <taxon>Brachionus</taxon>
    </lineage>
</organism>
<evidence type="ECO:0000313" key="2">
    <source>
        <dbReference type="EMBL" id="RNA26531.1"/>
    </source>
</evidence>
<gene>
    <name evidence="2" type="ORF">BpHYR1_048265</name>
</gene>
<feature type="region of interest" description="Disordered" evidence="1">
    <location>
        <begin position="1"/>
        <end position="29"/>
    </location>
</feature>
<sequence length="104" mass="12488">RRSLTPEYDRRQRRYSISESDNDREIKSDKKKLIENDEYSDTESEGDCKGLCGYTDNHFSNFGNIILKNYLSFQPSSNRLYPRLRLHSLTLFKDNINIEYYFPF</sequence>
<dbReference type="Proteomes" id="UP000276133">
    <property type="component" value="Unassembled WGS sequence"/>
</dbReference>
<protein>
    <submittedName>
        <fullName evidence="2">Uncharacterized protein</fullName>
    </submittedName>
</protein>
<name>A0A3M7RSJ9_BRAPC</name>